<dbReference type="Proteomes" id="UP001152523">
    <property type="component" value="Unassembled WGS sequence"/>
</dbReference>
<protein>
    <submittedName>
        <fullName evidence="2">Uncharacterized protein</fullName>
    </submittedName>
</protein>
<keyword evidence="3" id="KW-1185">Reference proteome</keyword>
<evidence type="ECO:0000256" key="1">
    <source>
        <dbReference type="SAM" id="MobiDB-lite"/>
    </source>
</evidence>
<evidence type="ECO:0000313" key="3">
    <source>
        <dbReference type="Proteomes" id="UP001152523"/>
    </source>
</evidence>
<comment type="caution">
    <text evidence="2">The sequence shown here is derived from an EMBL/GenBank/DDBJ whole genome shotgun (WGS) entry which is preliminary data.</text>
</comment>
<gene>
    <name evidence="2" type="ORF">CEPIT_LOCUS9409</name>
</gene>
<organism evidence="2 3">
    <name type="scientific">Cuscuta epithymum</name>
    <dbReference type="NCBI Taxonomy" id="186058"/>
    <lineage>
        <taxon>Eukaryota</taxon>
        <taxon>Viridiplantae</taxon>
        <taxon>Streptophyta</taxon>
        <taxon>Embryophyta</taxon>
        <taxon>Tracheophyta</taxon>
        <taxon>Spermatophyta</taxon>
        <taxon>Magnoliopsida</taxon>
        <taxon>eudicotyledons</taxon>
        <taxon>Gunneridae</taxon>
        <taxon>Pentapetalae</taxon>
        <taxon>asterids</taxon>
        <taxon>lamiids</taxon>
        <taxon>Solanales</taxon>
        <taxon>Convolvulaceae</taxon>
        <taxon>Cuscuteae</taxon>
        <taxon>Cuscuta</taxon>
        <taxon>Cuscuta subgen. Cuscuta</taxon>
    </lineage>
</organism>
<evidence type="ECO:0000313" key="2">
    <source>
        <dbReference type="EMBL" id="CAH9085609.1"/>
    </source>
</evidence>
<proteinExistence type="predicted"/>
<dbReference type="AlphaFoldDB" id="A0AAV0CYS0"/>
<feature type="region of interest" description="Disordered" evidence="1">
    <location>
        <begin position="66"/>
        <end position="105"/>
    </location>
</feature>
<feature type="compositionally biased region" description="Gly residues" evidence="1">
    <location>
        <begin position="93"/>
        <end position="105"/>
    </location>
</feature>
<dbReference type="EMBL" id="CAMAPF010000052">
    <property type="protein sequence ID" value="CAH9085609.1"/>
    <property type="molecule type" value="Genomic_DNA"/>
</dbReference>
<reference evidence="2" key="1">
    <citation type="submission" date="2022-07" db="EMBL/GenBank/DDBJ databases">
        <authorList>
            <person name="Macas J."/>
            <person name="Novak P."/>
            <person name="Neumann P."/>
        </authorList>
    </citation>
    <scope>NUCLEOTIDE SEQUENCE</scope>
</reference>
<name>A0AAV0CYS0_9ASTE</name>
<sequence>MTPATNADNGVGKLHAAHSLATVSPFINNHESYRSPKSERYEEAEVFGSCYQLPNKRIIREERKKSWISKNKKKTEREKRRKGEGNTREEIGEIGGGGGGGSGSW</sequence>
<feature type="compositionally biased region" description="Basic and acidic residues" evidence="1">
    <location>
        <begin position="75"/>
        <end position="91"/>
    </location>
</feature>
<accession>A0AAV0CYS0</accession>